<evidence type="ECO:0000256" key="1">
    <source>
        <dbReference type="SAM" id="Phobius"/>
    </source>
</evidence>
<name>A0A381XE06_9ZZZZ</name>
<evidence type="ECO:0000313" key="2">
    <source>
        <dbReference type="EMBL" id="SVA62975.1"/>
    </source>
</evidence>
<keyword evidence="1" id="KW-1133">Transmembrane helix</keyword>
<organism evidence="2">
    <name type="scientific">marine metagenome</name>
    <dbReference type="NCBI Taxonomy" id="408172"/>
    <lineage>
        <taxon>unclassified sequences</taxon>
        <taxon>metagenomes</taxon>
        <taxon>ecological metagenomes</taxon>
    </lineage>
</organism>
<keyword evidence="1" id="KW-0472">Membrane</keyword>
<sequence length="182" mass="20830">MTQTKYEDQESDHMSWMQWINVNLDNAKEFYEEVKMNLQKITSQAISKVSKELRFFISKLTPVDFFCGCITLGIMSLASLFLASGLGLVGYQIFLWIKDGVWSEFAIMEVFNSVFGDTLAAQWLSNPESWFGLQKIMEWLLHNIPLSVALIVPSIMVLIGMVCVTIVALAFRFYQFKAEKSI</sequence>
<dbReference type="EMBL" id="UINC01014838">
    <property type="protein sequence ID" value="SVA62975.1"/>
    <property type="molecule type" value="Genomic_DNA"/>
</dbReference>
<reference evidence="2" key="1">
    <citation type="submission" date="2018-05" db="EMBL/GenBank/DDBJ databases">
        <authorList>
            <person name="Lanie J.A."/>
            <person name="Ng W.-L."/>
            <person name="Kazmierczak K.M."/>
            <person name="Andrzejewski T.M."/>
            <person name="Davidsen T.M."/>
            <person name="Wayne K.J."/>
            <person name="Tettelin H."/>
            <person name="Glass J.I."/>
            <person name="Rusch D."/>
            <person name="Podicherti R."/>
            <person name="Tsui H.-C.T."/>
            <person name="Winkler M.E."/>
        </authorList>
    </citation>
    <scope>NUCLEOTIDE SEQUENCE</scope>
</reference>
<dbReference type="AlphaFoldDB" id="A0A381XE06"/>
<accession>A0A381XE06</accession>
<feature type="transmembrane region" description="Helical" evidence="1">
    <location>
        <begin position="144"/>
        <end position="171"/>
    </location>
</feature>
<protein>
    <submittedName>
        <fullName evidence="2">Uncharacterized protein</fullName>
    </submittedName>
</protein>
<gene>
    <name evidence="2" type="ORF">METZ01_LOCUS115829</name>
</gene>
<keyword evidence="1" id="KW-0812">Transmembrane</keyword>
<proteinExistence type="predicted"/>
<feature type="transmembrane region" description="Helical" evidence="1">
    <location>
        <begin position="63"/>
        <end position="89"/>
    </location>
</feature>